<gene>
    <name evidence="1" type="ORF">IE81DRAFT_324172</name>
</gene>
<reference evidence="1 2" key="1">
    <citation type="journal article" date="2018" name="Mol. Biol. Evol.">
        <title>Broad Genomic Sampling Reveals a Smut Pathogenic Ancestry of the Fungal Clade Ustilaginomycotina.</title>
        <authorList>
            <person name="Kijpornyongpan T."/>
            <person name="Mondo S.J."/>
            <person name="Barry K."/>
            <person name="Sandor L."/>
            <person name="Lee J."/>
            <person name="Lipzen A."/>
            <person name="Pangilinan J."/>
            <person name="LaButti K."/>
            <person name="Hainaut M."/>
            <person name="Henrissat B."/>
            <person name="Grigoriev I.V."/>
            <person name="Spatafora J.W."/>
            <person name="Aime M.C."/>
        </authorList>
    </citation>
    <scope>NUCLEOTIDE SEQUENCE [LARGE SCALE GENOMIC DNA]</scope>
    <source>
        <strain evidence="1 2">MCA 4658</strain>
    </source>
</reference>
<sequence>MTKVAAMPAAGATRRALGGQSIRNAVRVAPCPRLSSLVASRADLHSSVALRERKPAISSIAELRKHIPGTSMLKAQEAIVSTWPSSDPSKGDDIQAALAWLEEDRAKSGLKKAQKVAGREAKEGWIAVAVLSDGAGSGTKDLQQPINPTSAEARANTPSHAATLTSAPVASIIELNCETDFVGRTDVFEKLSRDIAHSAALFPNLGGAVSAPNLAAATRLGTGFADLDTEQLLDFILMEAPDSASVDSDETASSAAAPTSPRTIRAAILDAVSRLGERIHLSRASVLILPPPSTSRDEVRVANLVGSYVHGSSATKQGSSQTSLGRVGALVLSTISHASSSANSSTALEGLEPAQIRALLRSLARQAVGFQTTSISHQPGQEADSALLRQPFSMLLPAAQLAVQDGAGEGDVEAALHAWGRQRNGKQVQVVGLRRWTLGESGPEAQA</sequence>
<dbReference type="EMBL" id="KZ819387">
    <property type="protein sequence ID" value="PWN41837.1"/>
    <property type="molecule type" value="Genomic_DNA"/>
</dbReference>
<dbReference type="STRING" id="1522189.A0A316VW10"/>
<dbReference type="AlphaFoldDB" id="A0A316VW10"/>
<evidence type="ECO:0000313" key="1">
    <source>
        <dbReference type="EMBL" id="PWN41837.1"/>
    </source>
</evidence>
<dbReference type="InterPro" id="IPR001816">
    <property type="entry name" value="Transl_elong_EFTs/EF1B"/>
</dbReference>
<dbReference type="InParanoid" id="A0A316VW10"/>
<dbReference type="Gene3D" id="1.10.8.10">
    <property type="entry name" value="DNA helicase RuvA subunit, C-terminal domain"/>
    <property type="match status" value="1"/>
</dbReference>
<dbReference type="RefSeq" id="XP_025368997.1">
    <property type="nucleotide sequence ID" value="XM_025514163.1"/>
</dbReference>
<dbReference type="Proteomes" id="UP000245783">
    <property type="component" value="Unassembled WGS sequence"/>
</dbReference>
<dbReference type="GO" id="GO:0003746">
    <property type="term" value="F:translation elongation factor activity"/>
    <property type="evidence" value="ECO:0007669"/>
    <property type="project" value="InterPro"/>
</dbReference>
<organism evidence="1 2">
    <name type="scientific">Ceraceosorus guamensis</name>
    <dbReference type="NCBI Taxonomy" id="1522189"/>
    <lineage>
        <taxon>Eukaryota</taxon>
        <taxon>Fungi</taxon>
        <taxon>Dikarya</taxon>
        <taxon>Basidiomycota</taxon>
        <taxon>Ustilaginomycotina</taxon>
        <taxon>Exobasidiomycetes</taxon>
        <taxon>Ceraceosorales</taxon>
        <taxon>Ceraceosoraceae</taxon>
        <taxon>Ceraceosorus</taxon>
    </lineage>
</organism>
<protein>
    <submittedName>
        <fullName evidence="1">Uncharacterized protein</fullName>
    </submittedName>
</protein>
<dbReference type="PANTHER" id="PTHR11741">
    <property type="entry name" value="ELONGATION FACTOR TS"/>
    <property type="match status" value="1"/>
</dbReference>
<name>A0A316VW10_9BASI</name>
<dbReference type="OrthoDB" id="277235at2759"/>
<dbReference type="GeneID" id="37036033"/>
<accession>A0A316VW10</accession>
<dbReference type="GO" id="GO:0005739">
    <property type="term" value="C:mitochondrion"/>
    <property type="evidence" value="ECO:0007669"/>
    <property type="project" value="GOC"/>
</dbReference>
<keyword evidence="2" id="KW-1185">Reference proteome</keyword>
<dbReference type="FunCoup" id="A0A316VW10">
    <property type="interactions" value="259"/>
</dbReference>
<proteinExistence type="predicted"/>
<dbReference type="SUPFAM" id="SSF54713">
    <property type="entry name" value="Elongation factor Ts (EF-Ts), dimerisation domain"/>
    <property type="match status" value="1"/>
</dbReference>
<dbReference type="PANTHER" id="PTHR11741:SF0">
    <property type="entry name" value="ELONGATION FACTOR TS, MITOCHONDRIAL"/>
    <property type="match status" value="1"/>
</dbReference>
<dbReference type="GO" id="GO:0070125">
    <property type="term" value="P:mitochondrial translational elongation"/>
    <property type="evidence" value="ECO:0007669"/>
    <property type="project" value="TreeGrafter"/>
</dbReference>
<evidence type="ECO:0000313" key="2">
    <source>
        <dbReference type="Proteomes" id="UP000245783"/>
    </source>
</evidence>
<dbReference type="Gene3D" id="3.30.479.20">
    <property type="entry name" value="Elongation factor Ts, dimerisation domain"/>
    <property type="match status" value="2"/>
</dbReference>
<dbReference type="InterPro" id="IPR036402">
    <property type="entry name" value="EF-Ts_dimer_sf"/>
</dbReference>